<gene>
    <name evidence="3" type="ORF">AAIA72_02935</name>
</gene>
<dbReference type="InterPro" id="IPR051928">
    <property type="entry name" value="NorD/CobT"/>
</dbReference>
<feature type="domain" description="VWFA" evidence="2">
    <location>
        <begin position="419"/>
        <end position="603"/>
    </location>
</feature>
<dbReference type="RefSeq" id="WP_369601956.1">
    <property type="nucleotide sequence ID" value="NZ_CP154858.1"/>
</dbReference>
<dbReference type="SMART" id="SM00327">
    <property type="entry name" value="VWA"/>
    <property type="match status" value="1"/>
</dbReference>
<feature type="region of interest" description="Disordered" evidence="1">
    <location>
        <begin position="207"/>
        <end position="241"/>
    </location>
</feature>
<reference evidence="3" key="1">
    <citation type="submission" date="2024-05" db="EMBL/GenBank/DDBJ databases">
        <title>Genome sequencing of novel strain.</title>
        <authorList>
            <person name="Ganbat D."/>
            <person name="Ganbat S."/>
            <person name="Lee S.-J."/>
        </authorList>
    </citation>
    <scope>NUCLEOTIDE SEQUENCE</scope>
    <source>
        <strain evidence="3">SMD15-11</strain>
    </source>
</reference>
<dbReference type="KEGG" id="tcd:AAIA72_02935"/>
<dbReference type="InterPro" id="IPR036465">
    <property type="entry name" value="vWFA_dom_sf"/>
</dbReference>
<evidence type="ECO:0000313" key="3">
    <source>
        <dbReference type="EMBL" id="XDT72955.1"/>
    </source>
</evidence>
<accession>A0AB39UXN7</accession>
<evidence type="ECO:0000256" key="1">
    <source>
        <dbReference type="SAM" id="MobiDB-lite"/>
    </source>
</evidence>
<dbReference type="SUPFAM" id="SSF53300">
    <property type="entry name" value="vWA-like"/>
    <property type="match status" value="1"/>
</dbReference>
<dbReference type="PANTHER" id="PTHR41248:SF1">
    <property type="entry name" value="NORD PROTEIN"/>
    <property type="match status" value="1"/>
</dbReference>
<dbReference type="AlphaFoldDB" id="A0AB39UXN7"/>
<organism evidence="3">
    <name type="scientific">Thermohahella caldifontis</name>
    <dbReference type="NCBI Taxonomy" id="3142973"/>
    <lineage>
        <taxon>Bacteria</taxon>
        <taxon>Pseudomonadati</taxon>
        <taxon>Pseudomonadota</taxon>
        <taxon>Gammaproteobacteria</taxon>
        <taxon>Oceanospirillales</taxon>
        <taxon>Hahellaceae</taxon>
        <taxon>Thermohahella</taxon>
    </lineage>
</organism>
<dbReference type="CDD" id="cd01454">
    <property type="entry name" value="vWA_norD_type"/>
    <property type="match status" value="1"/>
</dbReference>
<proteinExistence type="predicted"/>
<name>A0AB39UXN7_9GAMM</name>
<protein>
    <submittedName>
        <fullName evidence="3">VWA domain-containing protein</fullName>
    </submittedName>
</protein>
<dbReference type="Gene3D" id="3.40.50.410">
    <property type="entry name" value="von Willebrand factor, type A domain"/>
    <property type="match status" value="1"/>
</dbReference>
<dbReference type="Pfam" id="PF00092">
    <property type="entry name" value="VWA"/>
    <property type="match status" value="1"/>
</dbReference>
<dbReference type="PANTHER" id="PTHR41248">
    <property type="entry name" value="NORD PROTEIN"/>
    <property type="match status" value="1"/>
</dbReference>
<dbReference type="InterPro" id="IPR002035">
    <property type="entry name" value="VWF_A"/>
</dbReference>
<dbReference type="EMBL" id="CP154858">
    <property type="protein sequence ID" value="XDT72955.1"/>
    <property type="molecule type" value="Genomic_DNA"/>
</dbReference>
<evidence type="ECO:0000259" key="2">
    <source>
        <dbReference type="PROSITE" id="PS50234"/>
    </source>
</evidence>
<dbReference type="PROSITE" id="PS50234">
    <property type="entry name" value="VWFA"/>
    <property type="match status" value="1"/>
</dbReference>
<sequence>MEEWVGQKWHHFITRKADHSHPEAEVRLADISKRLHTLLRALTGNEVLDIQPSPETWFYVRQTSTQKLAGLGRHYTPVWRSHHRLYVPEKVAFLPDARLNESLYLWWALLASQMPPDWQNWLVDNQTATLRTLQAYPGIRTTWHNLTQAVIRERPDPDALPADEAAQERAILQALLDPGSVSALPPARFAPVPVHLWLYPQFAEQTAAARDASEDEPGHRQPSEENQPQANAQRKRAERTDAGKKDGLLLFRLESLLSWAEMTKVDRSQDDSEEDDSAVADDLDVITLSKKGTASKGLKLSLDLPAEAEDDIPLDEGLRLPEWDFKRQAYRQDYCRVLTLTPRHLGDEHLPEHLQKDAQKVRRHFQELRPVRYWQKRLREGDEIDLGAWLDFQTARQHGHADGEPAVFSSFSGQLRDLNCLVLADLSLSTDAWLGNRCTVLDVIRDSLLLFSEALTASGDTFALYGFSSRRNNHVRITELKSFTETYNDAVRARINGLKPGYYTRMGAAIRRATQLLSKRPAHQKLLLLITDGKPNDLDQYEGRYGAEDTRMAVREARMQGVVPFCVTIDKEVGDYLPWLFGSQHYCLISNPHQLPARLPDSTRN</sequence>